<evidence type="ECO:0000313" key="3">
    <source>
        <dbReference type="Proteomes" id="UP001472677"/>
    </source>
</evidence>
<organism evidence="2 3">
    <name type="scientific">Hibiscus sabdariffa</name>
    <name type="common">roselle</name>
    <dbReference type="NCBI Taxonomy" id="183260"/>
    <lineage>
        <taxon>Eukaryota</taxon>
        <taxon>Viridiplantae</taxon>
        <taxon>Streptophyta</taxon>
        <taxon>Embryophyta</taxon>
        <taxon>Tracheophyta</taxon>
        <taxon>Spermatophyta</taxon>
        <taxon>Magnoliopsida</taxon>
        <taxon>eudicotyledons</taxon>
        <taxon>Gunneridae</taxon>
        <taxon>Pentapetalae</taxon>
        <taxon>rosids</taxon>
        <taxon>malvids</taxon>
        <taxon>Malvales</taxon>
        <taxon>Malvaceae</taxon>
        <taxon>Malvoideae</taxon>
        <taxon>Hibiscus</taxon>
    </lineage>
</organism>
<gene>
    <name evidence="2" type="ORF">V6N12_026681</name>
</gene>
<accession>A0ABR2DSH0</accession>
<protein>
    <submittedName>
        <fullName evidence="2">Uncharacterized protein</fullName>
    </submittedName>
</protein>
<keyword evidence="3" id="KW-1185">Reference proteome</keyword>
<dbReference type="EMBL" id="JBBPBM010000023">
    <property type="protein sequence ID" value="KAK8545864.1"/>
    <property type="molecule type" value="Genomic_DNA"/>
</dbReference>
<comment type="caution">
    <text evidence="2">The sequence shown here is derived from an EMBL/GenBank/DDBJ whole genome shotgun (WGS) entry which is preliminary data.</text>
</comment>
<name>A0ABR2DSH0_9ROSI</name>
<sequence>MLTLVSYWESVERPVSKISTGSFGDQLSIISSAKVLQLTIIPDFLVADNSPAANSQLGVAEVPEGTPEMADEANNIDLRDADEDFIH</sequence>
<reference evidence="2 3" key="1">
    <citation type="journal article" date="2024" name="G3 (Bethesda)">
        <title>Genome assembly of Hibiscus sabdariffa L. provides insights into metabolisms of medicinal natural products.</title>
        <authorList>
            <person name="Kim T."/>
        </authorList>
    </citation>
    <scope>NUCLEOTIDE SEQUENCE [LARGE SCALE GENOMIC DNA]</scope>
    <source>
        <strain evidence="2">TK-2024</strain>
        <tissue evidence="2">Old leaves</tissue>
    </source>
</reference>
<feature type="region of interest" description="Disordered" evidence="1">
    <location>
        <begin position="63"/>
        <end position="87"/>
    </location>
</feature>
<dbReference type="Proteomes" id="UP001472677">
    <property type="component" value="Unassembled WGS sequence"/>
</dbReference>
<proteinExistence type="predicted"/>
<evidence type="ECO:0000256" key="1">
    <source>
        <dbReference type="SAM" id="MobiDB-lite"/>
    </source>
</evidence>
<evidence type="ECO:0000313" key="2">
    <source>
        <dbReference type="EMBL" id="KAK8545864.1"/>
    </source>
</evidence>